<feature type="compositionally biased region" description="Pro residues" evidence="1">
    <location>
        <begin position="500"/>
        <end position="526"/>
    </location>
</feature>
<dbReference type="EMBL" id="JBHFQA010000019">
    <property type="protein sequence ID" value="KAL2082293.1"/>
    <property type="molecule type" value="Genomic_DNA"/>
</dbReference>
<sequence length="716" mass="72769">MDDLYTSLLSNQSYSFQQDSSSSYFSGSAGGKSVGGGSTGTSSGGGGLMDDFMSGLDSHAMFSSDSGIEMTPGDPSDPSSSSRKLAQDSDRGIGGIGNIGAGGITSDYNYMDISRPQQQQHSPLDDDDDDDWGSIGSNKPSDLLSGLGGMGSMGASSISASSYMEKAGSGLGDVMGSMGGGGGSAAGAAVEVETLGPALDAQSFPYVEEPSDEELSDYQPYRSPGAGSSASPVKITLTETPSPPSPSSLSPSVPVAMSEKESILSLGLEGVPTVTLSEPEDESPGSSTPPLTEESDSPSDHKYKSGDSKSFPQDKSPAPPQQPSPPAEKATPPVTTGPSSVSAFPRSSHDAEGSSGGESGDSEIELVSEEPAPTSTTTTSSSSRSGAGSSSYMSFSKPPAPAPAPTPTPAPASAPASALLSGPPSASAATLNQYSILREEREAELDSELALESCGEESPKRGLGLGLRLHDSPAPKGAPRKPDVGLFAAPAPATAVMTAPLPPPAAPSAPPAVPTAPAPAPVPPKAPASAPAPAVEEVRAKPTPSIPSSTPATTGPLEPKQEKAAAEDKPGERRSPGQSKGPDRQLPPPPPLFQGLTREKDEMGALHQPLGRDDEVALSVINGSVQGRVGQEERWREVVVVVVVVLSVSRKLPEGEVRKGSGNGNSVGDDAEKKEGFCFILYLARVGLWLCQLSPAEVSAHRAVLLHSLSLSSAIP</sequence>
<feature type="compositionally biased region" description="Pro residues" evidence="1">
    <location>
        <begin position="317"/>
        <end position="326"/>
    </location>
</feature>
<feature type="compositionally biased region" description="Pro residues" evidence="1">
    <location>
        <begin position="398"/>
        <end position="412"/>
    </location>
</feature>
<feature type="region of interest" description="Disordered" evidence="1">
    <location>
        <begin position="200"/>
        <end position="428"/>
    </location>
</feature>
<feature type="region of interest" description="Disordered" evidence="1">
    <location>
        <begin position="167"/>
        <end position="187"/>
    </location>
</feature>
<dbReference type="InterPro" id="IPR046964">
    <property type="entry name" value="RTN1-4"/>
</dbReference>
<dbReference type="AlphaFoldDB" id="A0ABD1J8J8"/>
<comment type="caution">
    <text evidence="2">The sequence shown here is derived from an EMBL/GenBank/DDBJ whole genome shotgun (WGS) entry which is preliminary data.</text>
</comment>
<evidence type="ECO:0000313" key="2">
    <source>
        <dbReference type="EMBL" id="KAL2082293.1"/>
    </source>
</evidence>
<feature type="compositionally biased region" description="Low complexity" evidence="1">
    <location>
        <begin position="488"/>
        <end position="499"/>
    </location>
</feature>
<feature type="compositionally biased region" description="Gly residues" evidence="1">
    <location>
        <begin position="169"/>
        <end position="185"/>
    </location>
</feature>
<feature type="compositionally biased region" description="Gly residues" evidence="1">
    <location>
        <begin position="92"/>
        <end position="103"/>
    </location>
</feature>
<protein>
    <submittedName>
        <fullName evidence="2">Uncharacterized protein</fullName>
    </submittedName>
</protein>
<feature type="compositionally biased region" description="Polar residues" evidence="1">
    <location>
        <begin position="333"/>
        <end position="342"/>
    </location>
</feature>
<gene>
    <name evidence="2" type="ORF">ACEWY4_022111</name>
</gene>
<accession>A0ABD1J8J8</accession>
<dbReference type="PANTHER" id="PTHR45799:SF6">
    <property type="entry name" value="RETICULON"/>
    <property type="match status" value="1"/>
</dbReference>
<feature type="compositionally biased region" description="Low complexity" evidence="1">
    <location>
        <begin position="542"/>
        <end position="554"/>
    </location>
</feature>
<proteinExistence type="predicted"/>
<feature type="compositionally biased region" description="Low complexity" evidence="1">
    <location>
        <begin position="369"/>
        <end position="391"/>
    </location>
</feature>
<feature type="compositionally biased region" description="Gly residues" evidence="1">
    <location>
        <begin position="28"/>
        <end position="48"/>
    </location>
</feature>
<feature type="region of interest" description="Disordered" evidence="1">
    <location>
        <begin position="448"/>
        <end position="596"/>
    </location>
</feature>
<evidence type="ECO:0000313" key="3">
    <source>
        <dbReference type="Proteomes" id="UP001591681"/>
    </source>
</evidence>
<dbReference type="Proteomes" id="UP001591681">
    <property type="component" value="Unassembled WGS sequence"/>
</dbReference>
<keyword evidence="3" id="KW-1185">Reference proteome</keyword>
<feature type="compositionally biased region" description="Low complexity" evidence="1">
    <location>
        <begin position="413"/>
        <end position="428"/>
    </location>
</feature>
<feature type="region of interest" description="Disordered" evidence="1">
    <location>
        <begin position="16"/>
        <end position="151"/>
    </location>
</feature>
<organism evidence="2 3">
    <name type="scientific">Coilia grayii</name>
    <name type="common">Gray's grenadier anchovy</name>
    <dbReference type="NCBI Taxonomy" id="363190"/>
    <lineage>
        <taxon>Eukaryota</taxon>
        <taxon>Metazoa</taxon>
        <taxon>Chordata</taxon>
        <taxon>Craniata</taxon>
        <taxon>Vertebrata</taxon>
        <taxon>Euteleostomi</taxon>
        <taxon>Actinopterygii</taxon>
        <taxon>Neopterygii</taxon>
        <taxon>Teleostei</taxon>
        <taxon>Clupei</taxon>
        <taxon>Clupeiformes</taxon>
        <taxon>Clupeoidei</taxon>
        <taxon>Engraulidae</taxon>
        <taxon>Coilinae</taxon>
        <taxon>Coilia</taxon>
    </lineage>
</organism>
<evidence type="ECO:0000256" key="1">
    <source>
        <dbReference type="SAM" id="MobiDB-lite"/>
    </source>
</evidence>
<dbReference type="PANTHER" id="PTHR45799">
    <property type="entry name" value="RETICULON-LIKE PROTEIN"/>
    <property type="match status" value="1"/>
</dbReference>
<reference evidence="2 3" key="1">
    <citation type="submission" date="2024-09" db="EMBL/GenBank/DDBJ databases">
        <title>A chromosome-level genome assembly of Gray's grenadier anchovy, Coilia grayii.</title>
        <authorList>
            <person name="Fu Z."/>
        </authorList>
    </citation>
    <scope>NUCLEOTIDE SEQUENCE [LARGE SCALE GENOMIC DNA]</scope>
    <source>
        <strain evidence="2">G4</strain>
        <tissue evidence="2">Muscle</tissue>
    </source>
</reference>
<feature type="compositionally biased region" description="Basic and acidic residues" evidence="1">
    <location>
        <begin position="298"/>
        <end position="307"/>
    </location>
</feature>
<name>A0ABD1J8J8_9TELE</name>
<feature type="compositionally biased region" description="Low complexity" evidence="1">
    <location>
        <begin position="16"/>
        <end position="27"/>
    </location>
</feature>
<feature type="compositionally biased region" description="Basic and acidic residues" evidence="1">
    <location>
        <begin position="559"/>
        <end position="575"/>
    </location>
</feature>